<dbReference type="Proteomes" id="UP001160142">
    <property type="component" value="Unassembled WGS sequence"/>
</dbReference>
<protein>
    <submittedName>
        <fullName evidence="3">Cytosine/adenosine deaminase-related metal-dependent hydrolase</fullName>
    </submittedName>
</protein>
<accession>A0ABT6KMJ8</accession>
<keyword evidence="4" id="KW-1185">Reference proteome</keyword>
<dbReference type="InterPro" id="IPR050287">
    <property type="entry name" value="MTA/SAH_deaminase"/>
</dbReference>
<dbReference type="InterPro" id="IPR032466">
    <property type="entry name" value="Metal_Hydrolase"/>
</dbReference>
<dbReference type="Gene3D" id="2.30.40.10">
    <property type="entry name" value="Urease, subunit C, domain 1"/>
    <property type="match status" value="1"/>
</dbReference>
<comment type="caution">
    <text evidence="3">The sequence shown here is derived from an EMBL/GenBank/DDBJ whole genome shotgun (WGS) entry which is preliminary data.</text>
</comment>
<dbReference type="SUPFAM" id="SSF51338">
    <property type="entry name" value="Composite domain of metallo-dependent hydrolases"/>
    <property type="match status" value="2"/>
</dbReference>
<dbReference type="SUPFAM" id="SSF51556">
    <property type="entry name" value="Metallo-dependent hydrolases"/>
    <property type="match status" value="1"/>
</dbReference>
<sequence length="461" mass="47567">MGGAYVSRSTFRARRVIVDAHSAPLDDATVVVEDGVITEVRSGIRGATDGPVIDVDGLLSPGFVDAHSHLRGISLEEHGAGARQFEAWILSLSAVTTLDPGDEAALACAELLATGVTAVQGFVDADPEGLGVEGARAALRGLEATGIRGLVVLGFADRALGAPEPPEGEWAAVPRTEPTITPDDTAALVAAWLSTPSAPTTDLGAGPIGAHWSTDALLEVFRDASPSMRSHTHLHESRHHRTWLTGERSPVDRLSAAGLLSERLSAAHGVHLTGSELSRLAATSVSLVHCPASNAALEVGSAHVAEWLEEGISVGLGVDSQNTGAPDYFDVMRAALTTSNSVARPLSAEQVFDMATVGGAACLGIPLGGRIAVGAPADLIELDLTRAGVADIVEQGTATAVRSSWVAGARVVDDGSPVFDASEARTRLRAALNDDRAEREARLVRLAPLLDRITSIAGGAA</sequence>
<dbReference type="InterPro" id="IPR011059">
    <property type="entry name" value="Metal-dep_hydrolase_composite"/>
</dbReference>
<evidence type="ECO:0000256" key="1">
    <source>
        <dbReference type="ARBA" id="ARBA00022801"/>
    </source>
</evidence>
<feature type="domain" description="Amidohydrolase-related" evidence="2">
    <location>
        <begin position="59"/>
        <end position="409"/>
    </location>
</feature>
<proteinExistence type="predicted"/>
<evidence type="ECO:0000259" key="2">
    <source>
        <dbReference type="Pfam" id="PF01979"/>
    </source>
</evidence>
<dbReference type="PANTHER" id="PTHR43794:SF11">
    <property type="entry name" value="AMIDOHYDROLASE-RELATED DOMAIN-CONTAINING PROTEIN"/>
    <property type="match status" value="1"/>
</dbReference>
<evidence type="ECO:0000313" key="3">
    <source>
        <dbReference type="EMBL" id="MDH6181069.1"/>
    </source>
</evidence>
<gene>
    <name evidence="3" type="ORF">M2152_001251</name>
</gene>
<dbReference type="InterPro" id="IPR006680">
    <property type="entry name" value="Amidohydro-rel"/>
</dbReference>
<organism evidence="3 4">
    <name type="scientific">Antiquaquibacter oligotrophicus</name>
    <dbReference type="NCBI Taxonomy" id="2880260"/>
    <lineage>
        <taxon>Bacteria</taxon>
        <taxon>Bacillati</taxon>
        <taxon>Actinomycetota</taxon>
        <taxon>Actinomycetes</taxon>
        <taxon>Micrococcales</taxon>
        <taxon>Microbacteriaceae</taxon>
        <taxon>Antiquaquibacter</taxon>
    </lineage>
</organism>
<name>A0ABT6KMJ8_9MICO</name>
<keyword evidence="1 3" id="KW-0378">Hydrolase</keyword>
<dbReference type="GO" id="GO:0016787">
    <property type="term" value="F:hydrolase activity"/>
    <property type="evidence" value="ECO:0007669"/>
    <property type="project" value="UniProtKB-KW"/>
</dbReference>
<reference evidence="3 4" key="1">
    <citation type="submission" date="2023-04" db="EMBL/GenBank/DDBJ databases">
        <title>Genome Encyclopedia of Bacteria and Archaea VI: Functional Genomics of Type Strains.</title>
        <authorList>
            <person name="Whitman W."/>
        </authorList>
    </citation>
    <scope>NUCLEOTIDE SEQUENCE [LARGE SCALE GENOMIC DNA]</scope>
    <source>
        <strain evidence="3 4">SG_E_30_P1</strain>
    </source>
</reference>
<dbReference type="PANTHER" id="PTHR43794">
    <property type="entry name" value="AMINOHYDROLASE SSNA-RELATED"/>
    <property type="match status" value="1"/>
</dbReference>
<dbReference type="Gene3D" id="3.20.20.140">
    <property type="entry name" value="Metal-dependent hydrolases"/>
    <property type="match status" value="1"/>
</dbReference>
<evidence type="ECO:0000313" key="4">
    <source>
        <dbReference type="Proteomes" id="UP001160142"/>
    </source>
</evidence>
<dbReference type="Pfam" id="PF01979">
    <property type="entry name" value="Amidohydro_1"/>
    <property type="match status" value="1"/>
</dbReference>
<dbReference type="EMBL" id="JARXVQ010000001">
    <property type="protein sequence ID" value="MDH6181069.1"/>
    <property type="molecule type" value="Genomic_DNA"/>
</dbReference>